<dbReference type="InterPro" id="IPR002048">
    <property type="entry name" value="EF_hand_dom"/>
</dbReference>
<feature type="chain" id="PRO_5011680698" evidence="2">
    <location>
        <begin position="21"/>
        <end position="115"/>
    </location>
</feature>
<organism evidence="4 5">
    <name type="scientific">Tranquillimonas rosea</name>
    <dbReference type="NCBI Taxonomy" id="641238"/>
    <lineage>
        <taxon>Bacteria</taxon>
        <taxon>Pseudomonadati</taxon>
        <taxon>Pseudomonadota</taxon>
        <taxon>Alphaproteobacteria</taxon>
        <taxon>Rhodobacterales</taxon>
        <taxon>Roseobacteraceae</taxon>
        <taxon>Tranquillimonas</taxon>
    </lineage>
</organism>
<dbReference type="Pfam" id="PF13202">
    <property type="entry name" value="EF-hand_5"/>
    <property type="match status" value="3"/>
</dbReference>
<dbReference type="GO" id="GO:0005509">
    <property type="term" value="F:calcium ion binding"/>
    <property type="evidence" value="ECO:0007669"/>
    <property type="project" value="InterPro"/>
</dbReference>
<reference evidence="4 5" key="1">
    <citation type="submission" date="2016-10" db="EMBL/GenBank/DDBJ databases">
        <authorList>
            <person name="de Groot N.N."/>
        </authorList>
    </citation>
    <scope>NUCLEOTIDE SEQUENCE [LARGE SCALE GENOMIC DNA]</scope>
    <source>
        <strain evidence="4 5">DSM 23042</strain>
    </source>
</reference>
<protein>
    <submittedName>
        <fullName evidence="4">EF hand</fullName>
    </submittedName>
</protein>
<evidence type="ECO:0000259" key="3">
    <source>
        <dbReference type="PROSITE" id="PS50222"/>
    </source>
</evidence>
<gene>
    <name evidence="4" type="ORF">SAMN04490244_11251</name>
</gene>
<sequence length="115" mass="11699">MGKSILALAITMAAAVPAAAQTGTLDGSNLAALDTNGDGAVSQEEFAVFVNAAFQQMDTNGDGSLTEAELDPHLTTDSIATLDTDGNGVVSPQEFSTRMSQDFAAADQDGDGMLN</sequence>
<evidence type="ECO:0000313" key="4">
    <source>
        <dbReference type="EMBL" id="SES35983.1"/>
    </source>
</evidence>
<keyword evidence="5" id="KW-1185">Reference proteome</keyword>
<dbReference type="Proteomes" id="UP000198885">
    <property type="component" value="Unassembled WGS sequence"/>
</dbReference>
<dbReference type="AlphaFoldDB" id="A0A1H9WRG7"/>
<dbReference type="STRING" id="641238.SAMN04490244_11251"/>
<accession>A0A1H9WRG7</accession>
<name>A0A1H9WRG7_9RHOB</name>
<dbReference type="InterPro" id="IPR018247">
    <property type="entry name" value="EF_Hand_1_Ca_BS"/>
</dbReference>
<feature type="signal peptide" evidence="2">
    <location>
        <begin position="1"/>
        <end position="20"/>
    </location>
</feature>
<dbReference type="SUPFAM" id="SSF47473">
    <property type="entry name" value="EF-hand"/>
    <property type="match status" value="1"/>
</dbReference>
<evidence type="ECO:0000256" key="1">
    <source>
        <dbReference type="SAM" id="MobiDB-lite"/>
    </source>
</evidence>
<feature type="region of interest" description="Disordered" evidence="1">
    <location>
        <begin position="78"/>
        <end position="115"/>
    </location>
</feature>
<proteinExistence type="predicted"/>
<dbReference type="RefSeq" id="WP_092695867.1">
    <property type="nucleotide sequence ID" value="NZ_FOGU01000012.1"/>
</dbReference>
<dbReference type="PROSITE" id="PS50222">
    <property type="entry name" value="EF_HAND_2"/>
    <property type="match status" value="1"/>
</dbReference>
<dbReference type="EMBL" id="FOGU01000012">
    <property type="protein sequence ID" value="SES35983.1"/>
    <property type="molecule type" value="Genomic_DNA"/>
</dbReference>
<dbReference type="PROSITE" id="PS00018">
    <property type="entry name" value="EF_HAND_1"/>
    <property type="match status" value="2"/>
</dbReference>
<keyword evidence="2" id="KW-0732">Signal</keyword>
<dbReference type="OrthoDB" id="5470953at2"/>
<evidence type="ECO:0000256" key="2">
    <source>
        <dbReference type="SAM" id="SignalP"/>
    </source>
</evidence>
<evidence type="ECO:0000313" key="5">
    <source>
        <dbReference type="Proteomes" id="UP000198885"/>
    </source>
</evidence>
<dbReference type="Gene3D" id="1.10.238.10">
    <property type="entry name" value="EF-hand"/>
    <property type="match status" value="2"/>
</dbReference>
<feature type="domain" description="EF-hand" evidence="3">
    <location>
        <begin position="45"/>
        <end position="80"/>
    </location>
</feature>
<dbReference type="InterPro" id="IPR011992">
    <property type="entry name" value="EF-hand-dom_pair"/>
</dbReference>